<comment type="caution">
    <text evidence="2">The sequence shown here is derived from an EMBL/GenBank/DDBJ whole genome shotgun (WGS) entry which is preliminary data.</text>
</comment>
<keyword evidence="3" id="KW-1185">Reference proteome</keyword>
<protein>
    <recommendedName>
        <fullName evidence="4">Zinc-finger domain-containing protein</fullName>
    </recommendedName>
</protein>
<feature type="compositionally biased region" description="Basic and acidic residues" evidence="1">
    <location>
        <begin position="301"/>
        <end position="311"/>
    </location>
</feature>
<reference evidence="2 3" key="1">
    <citation type="submission" date="2024-10" db="EMBL/GenBank/DDBJ databases">
        <title>Updated reference genomes for cyclostephanoid diatoms.</title>
        <authorList>
            <person name="Roberts W.R."/>
            <person name="Alverson A.J."/>
        </authorList>
    </citation>
    <scope>NUCLEOTIDE SEQUENCE [LARGE SCALE GENOMIC DNA]</scope>
    <source>
        <strain evidence="2 3">AJA010-31</strain>
    </source>
</reference>
<dbReference type="EMBL" id="JALLPJ020001411">
    <property type="protein sequence ID" value="KAL3764882.1"/>
    <property type="molecule type" value="Genomic_DNA"/>
</dbReference>
<dbReference type="Proteomes" id="UP001530400">
    <property type="component" value="Unassembled WGS sequence"/>
</dbReference>
<feature type="region of interest" description="Disordered" evidence="1">
    <location>
        <begin position="325"/>
        <end position="347"/>
    </location>
</feature>
<evidence type="ECO:0000256" key="1">
    <source>
        <dbReference type="SAM" id="MobiDB-lite"/>
    </source>
</evidence>
<feature type="region of interest" description="Disordered" evidence="1">
    <location>
        <begin position="210"/>
        <end position="311"/>
    </location>
</feature>
<dbReference type="AlphaFoldDB" id="A0ABD3MN13"/>
<accession>A0ABD3MN13</accession>
<evidence type="ECO:0000313" key="2">
    <source>
        <dbReference type="EMBL" id="KAL3764882.1"/>
    </source>
</evidence>
<sequence length="473" mass="54436">MSHPAASHEAADPSIQVKLQVDNDSRLARLLQGRTIAILGQSLENLTTEAYDPNRKIKLHNQLVRARRLRAVIEDAASRADALPDNSPESYSQAMEILQSTAPYINELTRLTEALLGGYTLNDHEYNEWNAWTEKKNEEDEEGFMRDQRILRRELREWGKETNPNFQMDAELEKRHDALIYKRKAEPLPHGPEISEDVIDWDVLQQSRDSGKYKVRNNNCEDKKKRRTARRESNDAWKQTSQRKYKAHRDDYANIQTAGKKRQRRISNRTSNQSAGRTIGMPLMNNDDYPSTKPRHPTKRPSIDMKGGNREKKVKIERSSLKHPPELCMSLPAPAGPSSKPTSLGRAPKKCHDCKETTSHYRKCSYWQVNGNKCGKFFCVECLSSKYTLRDDVLSDNNTNGIPIDEIVKNKKYDAEWHCPSCLKTCLCASCVKRRHFEDEKERVREQGERRSGRRSTGHSDYSNFFKGGGVLF</sequence>
<feature type="region of interest" description="Disordered" evidence="1">
    <location>
        <begin position="442"/>
        <end position="462"/>
    </location>
</feature>
<feature type="compositionally biased region" description="Basic and acidic residues" evidence="1">
    <location>
        <begin position="442"/>
        <end position="451"/>
    </location>
</feature>
<evidence type="ECO:0008006" key="4">
    <source>
        <dbReference type="Google" id="ProtNLM"/>
    </source>
</evidence>
<name>A0ABD3MN13_9STRA</name>
<organism evidence="2 3">
    <name type="scientific">Cyclotella atomus</name>
    <dbReference type="NCBI Taxonomy" id="382360"/>
    <lineage>
        <taxon>Eukaryota</taxon>
        <taxon>Sar</taxon>
        <taxon>Stramenopiles</taxon>
        <taxon>Ochrophyta</taxon>
        <taxon>Bacillariophyta</taxon>
        <taxon>Coscinodiscophyceae</taxon>
        <taxon>Thalassiosirophycidae</taxon>
        <taxon>Stephanodiscales</taxon>
        <taxon>Stephanodiscaceae</taxon>
        <taxon>Cyclotella</taxon>
    </lineage>
</organism>
<proteinExistence type="predicted"/>
<gene>
    <name evidence="2" type="ORF">ACHAWO_006730</name>
</gene>
<evidence type="ECO:0000313" key="3">
    <source>
        <dbReference type="Proteomes" id="UP001530400"/>
    </source>
</evidence>